<evidence type="ECO:0000256" key="5">
    <source>
        <dbReference type="ARBA" id="ARBA00022833"/>
    </source>
</evidence>
<dbReference type="AlphaFoldDB" id="A0A7R8AHP9"/>
<dbReference type="GO" id="GO:0000785">
    <property type="term" value="C:chromatin"/>
    <property type="evidence" value="ECO:0007669"/>
    <property type="project" value="TreeGrafter"/>
</dbReference>
<dbReference type="PROSITE" id="PS00028">
    <property type="entry name" value="ZINC_FINGER_C2H2_1"/>
    <property type="match status" value="1"/>
</dbReference>
<dbReference type="GO" id="GO:0000978">
    <property type="term" value="F:RNA polymerase II cis-regulatory region sequence-specific DNA binding"/>
    <property type="evidence" value="ECO:0007669"/>
    <property type="project" value="InterPro"/>
</dbReference>
<keyword evidence="5" id="KW-0862">Zinc</keyword>
<reference evidence="10" key="2">
    <citation type="submission" date="2021-02" db="EMBL/GenBank/DDBJ databases">
        <title>Aspergillus puulaauensis MK2 genome sequence.</title>
        <authorList>
            <person name="Futagami T."/>
            <person name="Mori K."/>
            <person name="Kadooka C."/>
            <person name="Tanaka T."/>
        </authorList>
    </citation>
    <scope>NUCLEOTIDE SEQUENCE</scope>
    <source>
        <strain evidence="10">MK2</strain>
    </source>
</reference>
<evidence type="ECO:0000256" key="6">
    <source>
        <dbReference type="ARBA" id="ARBA00023242"/>
    </source>
</evidence>
<evidence type="ECO:0000256" key="4">
    <source>
        <dbReference type="ARBA" id="ARBA00022771"/>
    </source>
</evidence>
<dbReference type="Proteomes" id="UP000654913">
    <property type="component" value="Chromosome 2"/>
</dbReference>
<proteinExistence type="predicted"/>
<feature type="domain" description="C2H2-type" evidence="9">
    <location>
        <begin position="8"/>
        <end position="35"/>
    </location>
</feature>
<dbReference type="CDD" id="cd12148">
    <property type="entry name" value="fungal_TF_MHR"/>
    <property type="match status" value="1"/>
</dbReference>
<comment type="subcellular location">
    <subcellularLocation>
        <location evidence="1">Nucleus</location>
    </subcellularLocation>
</comment>
<keyword evidence="6" id="KW-0539">Nucleus</keyword>
<dbReference type="EMBL" id="AP024444">
    <property type="protein sequence ID" value="BCS19869.1"/>
    <property type="molecule type" value="Genomic_DNA"/>
</dbReference>
<evidence type="ECO:0000313" key="10">
    <source>
        <dbReference type="EMBL" id="BCS19869.1"/>
    </source>
</evidence>
<evidence type="ECO:0000256" key="7">
    <source>
        <dbReference type="PROSITE-ProRule" id="PRU00042"/>
    </source>
</evidence>
<evidence type="ECO:0000256" key="3">
    <source>
        <dbReference type="ARBA" id="ARBA00022737"/>
    </source>
</evidence>
<evidence type="ECO:0000259" key="9">
    <source>
        <dbReference type="PROSITE" id="PS50157"/>
    </source>
</evidence>
<dbReference type="Pfam" id="PF04082">
    <property type="entry name" value="Fungal_trans"/>
    <property type="match status" value="1"/>
</dbReference>
<reference evidence="10" key="1">
    <citation type="submission" date="2021-01" db="EMBL/GenBank/DDBJ databases">
        <authorList>
            <consortium name="Aspergillus puulaauensis MK2 genome sequencing consortium"/>
            <person name="Kazuki M."/>
            <person name="Futagami T."/>
        </authorList>
    </citation>
    <scope>NUCLEOTIDE SEQUENCE</scope>
    <source>
        <strain evidence="10">MK2</strain>
    </source>
</reference>
<feature type="region of interest" description="Disordered" evidence="8">
    <location>
        <begin position="67"/>
        <end position="135"/>
    </location>
</feature>
<dbReference type="Gene3D" id="3.30.160.60">
    <property type="entry name" value="Classic Zinc Finger"/>
    <property type="match status" value="2"/>
</dbReference>
<gene>
    <name evidence="10" type="ORF">APUU_20301A</name>
</gene>
<dbReference type="GO" id="GO:0008270">
    <property type="term" value="F:zinc ion binding"/>
    <property type="evidence" value="ECO:0007669"/>
    <property type="project" value="UniProtKB-KW"/>
</dbReference>
<feature type="compositionally biased region" description="Basic and acidic residues" evidence="8">
    <location>
        <begin position="97"/>
        <end position="107"/>
    </location>
</feature>
<sequence>MRARVKVPPCRYCSRKFSRTEHLLRHERTHTRERPFHCSCGQRFSRGDLLLRHTRKADETEHHVALSNIPHSNEHDAPSHSPAPYMASEMPTDQPDESQHRTSHDADPAGIALGTGNVNDNPHQIQPDPDASQSLLPSEILDDLDVLWGDSGLGLDPSAAALPLCSLSFAHYGMSDPFQSFQADSFPAFNSAEDQRGPGLNEDMSRLPSLQPEDQPQPSRFGYGSKPCSPQMTRSDYGTISSMINDHRHVLPPAFHWPSRHALTRYLEGFFSGFYDHLPFLHLPTFSLASCPLMLILAILAMGAQFRFEREEAIELWKSARALIDDHLRRRAHDVKAVAHTPLHASPSPSQTLLSENVDRSDQESSLSLETIQAIIIVMSFATWNHKALLRDAFTLATELSFALRHGDFLSEPQQLNEMSWNKWIERESKRRTVLVSYFLLNLHSVTYNIPPSLMTSEIRFLHMPFPEEQWRAASSEEWSRIHRDNPWPEISIGRCFDALFSSNKYSPPHIYHTSWSSFGNITLIHCLFQQVYLSREFCPTFVPHEDECTPSTNTLSHTTITILETALRRWHLTWESLKESSNHPSSLNGALSFNSTAIFRLAYTRLHFNIGPFRRLETHDAMVIAEAFRMAPRPIRSPEVNRAVLQSIHSLSILIREGIEFVSRTQTLTWSIVHSLCNLECAIFLSKWLETIQDVQDLHPQERRLVGTVESLIAETRLVHSLGENRLAVAVIQLLAETLKGTHVFELADSFCKSLQLYASMISLHKDG</sequence>
<dbReference type="PANTHER" id="PTHR40626:SF10">
    <property type="entry name" value="C2H2-TYPE DOMAIN-CONTAINING PROTEIN"/>
    <property type="match status" value="1"/>
</dbReference>
<evidence type="ECO:0000256" key="2">
    <source>
        <dbReference type="ARBA" id="ARBA00022723"/>
    </source>
</evidence>
<dbReference type="OrthoDB" id="654211at2759"/>
<dbReference type="KEGG" id="apuu:APUU_20301A"/>
<keyword evidence="2" id="KW-0479">Metal-binding</keyword>
<keyword evidence="11" id="KW-1185">Reference proteome</keyword>
<name>A0A7R8AHP9_9EURO</name>
<protein>
    <recommendedName>
        <fullName evidence="9">C2H2-type domain-containing protein</fullName>
    </recommendedName>
</protein>
<evidence type="ECO:0000313" key="11">
    <source>
        <dbReference type="Proteomes" id="UP000654913"/>
    </source>
</evidence>
<keyword evidence="4 7" id="KW-0863">Zinc-finger</keyword>
<dbReference type="InterPro" id="IPR036236">
    <property type="entry name" value="Znf_C2H2_sf"/>
</dbReference>
<organism evidence="10 11">
    <name type="scientific">Aspergillus puulaauensis</name>
    <dbReference type="NCBI Taxonomy" id="1220207"/>
    <lineage>
        <taxon>Eukaryota</taxon>
        <taxon>Fungi</taxon>
        <taxon>Dikarya</taxon>
        <taxon>Ascomycota</taxon>
        <taxon>Pezizomycotina</taxon>
        <taxon>Eurotiomycetes</taxon>
        <taxon>Eurotiomycetidae</taxon>
        <taxon>Eurotiales</taxon>
        <taxon>Aspergillaceae</taxon>
        <taxon>Aspergillus</taxon>
    </lineage>
</organism>
<dbReference type="GO" id="GO:0000981">
    <property type="term" value="F:DNA-binding transcription factor activity, RNA polymerase II-specific"/>
    <property type="evidence" value="ECO:0007669"/>
    <property type="project" value="InterPro"/>
</dbReference>
<dbReference type="PANTHER" id="PTHR40626">
    <property type="entry name" value="MIP31509P"/>
    <property type="match status" value="1"/>
</dbReference>
<dbReference type="InterPro" id="IPR013087">
    <property type="entry name" value="Znf_C2H2_type"/>
</dbReference>
<dbReference type="GO" id="GO:0005634">
    <property type="term" value="C:nucleus"/>
    <property type="evidence" value="ECO:0007669"/>
    <property type="project" value="UniProtKB-SubCell"/>
</dbReference>
<dbReference type="SUPFAM" id="SSF57667">
    <property type="entry name" value="beta-beta-alpha zinc fingers"/>
    <property type="match status" value="1"/>
</dbReference>
<accession>A0A7R8AHP9</accession>
<keyword evidence="3" id="KW-0677">Repeat</keyword>
<evidence type="ECO:0000256" key="8">
    <source>
        <dbReference type="SAM" id="MobiDB-lite"/>
    </source>
</evidence>
<evidence type="ECO:0000256" key="1">
    <source>
        <dbReference type="ARBA" id="ARBA00004123"/>
    </source>
</evidence>
<feature type="region of interest" description="Disordered" evidence="8">
    <location>
        <begin position="189"/>
        <end position="229"/>
    </location>
</feature>
<dbReference type="RefSeq" id="XP_041552063.1">
    <property type="nucleotide sequence ID" value="XM_041698926.1"/>
</dbReference>
<dbReference type="GO" id="GO:0006351">
    <property type="term" value="P:DNA-templated transcription"/>
    <property type="evidence" value="ECO:0007669"/>
    <property type="project" value="InterPro"/>
</dbReference>
<dbReference type="InterPro" id="IPR051059">
    <property type="entry name" value="VerF-like"/>
</dbReference>
<dbReference type="GeneID" id="64969874"/>
<dbReference type="InterPro" id="IPR007219">
    <property type="entry name" value="XnlR_reg_dom"/>
</dbReference>
<dbReference type="PROSITE" id="PS50157">
    <property type="entry name" value="ZINC_FINGER_C2H2_2"/>
    <property type="match status" value="1"/>
</dbReference>